<evidence type="ECO:0000256" key="3">
    <source>
        <dbReference type="ARBA" id="ARBA00022679"/>
    </source>
</evidence>
<dbReference type="NCBIfam" id="TIGR00460">
    <property type="entry name" value="fmt"/>
    <property type="match status" value="1"/>
</dbReference>
<dbReference type="PANTHER" id="PTHR11138">
    <property type="entry name" value="METHIONYL-TRNA FORMYLTRANSFERASE"/>
    <property type="match status" value="1"/>
</dbReference>
<comment type="caution">
    <text evidence="8">The sequence shown here is derived from an EMBL/GenBank/DDBJ whole genome shotgun (WGS) entry which is preliminary data.</text>
</comment>
<dbReference type="HAMAP" id="MF_00182">
    <property type="entry name" value="Formyl_trans"/>
    <property type="match status" value="1"/>
</dbReference>
<reference evidence="8" key="2">
    <citation type="submission" date="2021-01" db="EMBL/GenBank/DDBJ databases">
        <authorList>
            <person name="Hahn C.R."/>
            <person name="Youssef N.H."/>
            <person name="Elshahed M."/>
        </authorList>
    </citation>
    <scope>NUCLEOTIDE SEQUENCE</scope>
    <source>
        <strain evidence="8">Zod_Metabat.24</strain>
    </source>
</reference>
<dbReference type="GO" id="GO:0005829">
    <property type="term" value="C:cytosol"/>
    <property type="evidence" value="ECO:0007669"/>
    <property type="project" value="TreeGrafter"/>
</dbReference>
<dbReference type="FunFam" id="3.40.50.12230:FF:000001">
    <property type="entry name" value="Methionyl-tRNA formyltransferase"/>
    <property type="match status" value="1"/>
</dbReference>
<feature type="domain" description="Formyl transferase C-terminal" evidence="7">
    <location>
        <begin position="208"/>
        <end position="304"/>
    </location>
</feature>
<dbReference type="InterPro" id="IPR005794">
    <property type="entry name" value="Fmt"/>
</dbReference>
<accession>A0A9D8KFB4</accession>
<reference evidence="8" key="1">
    <citation type="journal article" date="2021" name="Environ. Microbiol.">
        <title>Genomic characterization of three novel Desulfobacterota classes expand the metabolic and phylogenetic diversity of the phylum.</title>
        <authorList>
            <person name="Murphy C.L."/>
            <person name="Biggerstaff J."/>
            <person name="Eichhorn A."/>
            <person name="Ewing E."/>
            <person name="Shahan R."/>
            <person name="Soriano D."/>
            <person name="Stewart S."/>
            <person name="VanMol K."/>
            <person name="Walker R."/>
            <person name="Walters P."/>
            <person name="Elshahed M.S."/>
            <person name="Youssef N.H."/>
        </authorList>
    </citation>
    <scope>NUCLEOTIDE SEQUENCE</scope>
    <source>
        <strain evidence="8">Zod_Metabat.24</strain>
    </source>
</reference>
<dbReference type="AlphaFoldDB" id="A0A9D8KFB4"/>
<dbReference type="InterPro" id="IPR044135">
    <property type="entry name" value="Met-tRNA-FMT_C"/>
</dbReference>
<evidence type="ECO:0000256" key="1">
    <source>
        <dbReference type="ARBA" id="ARBA00010699"/>
    </source>
</evidence>
<dbReference type="InterPro" id="IPR005793">
    <property type="entry name" value="Formyl_trans_C"/>
</dbReference>
<comment type="catalytic activity">
    <reaction evidence="5">
        <text>L-methionyl-tRNA(fMet) + (6R)-10-formyltetrahydrofolate = N-formyl-L-methionyl-tRNA(fMet) + (6S)-5,6,7,8-tetrahydrofolate + H(+)</text>
        <dbReference type="Rhea" id="RHEA:24380"/>
        <dbReference type="Rhea" id="RHEA-COMP:9952"/>
        <dbReference type="Rhea" id="RHEA-COMP:9953"/>
        <dbReference type="ChEBI" id="CHEBI:15378"/>
        <dbReference type="ChEBI" id="CHEBI:57453"/>
        <dbReference type="ChEBI" id="CHEBI:78530"/>
        <dbReference type="ChEBI" id="CHEBI:78844"/>
        <dbReference type="ChEBI" id="CHEBI:195366"/>
        <dbReference type="EC" id="2.1.2.9"/>
    </reaction>
</comment>
<dbReference type="SUPFAM" id="SSF50486">
    <property type="entry name" value="FMT C-terminal domain-like"/>
    <property type="match status" value="1"/>
</dbReference>
<evidence type="ECO:0000313" key="9">
    <source>
        <dbReference type="Proteomes" id="UP000809273"/>
    </source>
</evidence>
<evidence type="ECO:0000256" key="4">
    <source>
        <dbReference type="ARBA" id="ARBA00022917"/>
    </source>
</evidence>
<feature type="domain" description="Formyl transferase N-terminal" evidence="6">
    <location>
        <begin position="6"/>
        <end position="184"/>
    </location>
</feature>
<evidence type="ECO:0000259" key="7">
    <source>
        <dbReference type="Pfam" id="PF02911"/>
    </source>
</evidence>
<dbReference type="CDD" id="cd08646">
    <property type="entry name" value="FMT_core_Met-tRNA-FMT_N"/>
    <property type="match status" value="1"/>
</dbReference>
<evidence type="ECO:0000256" key="2">
    <source>
        <dbReference type="ARBA" id="ARBA00012261"/>
    </source>
</evidence>
<dbReference type="EC" id="2.1.2.9" evidence="2 5"/>
<keyword evidence="4 5" id="KW-0648">Protein biosynthesis</keyword>
<dbReference type="SUPFAM" id="SSF53328">
    <property type="entry name" value="Formyltransferase"/>
    <property type="match status" value="1"/>
</dbReference>
<dbReference type="GO" id="GO:0004479">
    <property type="term" value="F:methionyl-tRNA formyltransferase activity"/>
    <property type="evidence" value="ECO:0007669"/>
    <property type="project" value="UniProtKB-UniRule"/>
</dbReference>
<keyword evidence="3 5" id="KW-0808">Transferase</keyword>
<evidence type="ECO:0000259" key="6">
    <source>
        <dbReference type="Pfam" id="PF00551"/>
    </source>
</evidence>
<dbReference type="InterPro" id="IPR036477">
    <property type="entry name" value="Formyl_transf_N_sf"/>
</dbReference>
<dbReference type="InterPro" id="IPR041711">
    <property type="entry name" value="Met-tRNA-FMT_N"/>
</dbReference>
<evidence type="ECO:0000313" key="8">
    <source>
        <dbReference type="EMBL" id="MBN1573057.1"/>
    </source>
</evidence>
<organism evidence="8 9">
    <name type="scientific">Candidatus Zymogenus saltonus</name>
    <dbReference type="NCBI Taxonomy" id="2844893"/>
    <lineage>
        <taxon>Bacteria</taxon>
        <taxon>Deltaproteobacteria</taxon>
        <taxon>Candidatus Zymogenia</taxon>
        <taxon>Candidatus Zymogeniales</taxon>
        <taxon>Candidatus Zymogenaceae</taxon>
        <taxon>Candidatus Zymogenus</taxon>
    </lineage>
</organism>
<dbReference type="Pfam" id="PF02911">
    <property type="entry name" value="Formyl_trans_C"/>
    <property type="match status" value="1"/>
</dbReference>
<sequence>MKGSTKVVFMGTPDFAVPSLRALIDGDVDILLAVTQPDRPKGRGRGLVPPPVKLLAEDNGIEVVQPERVSDPVFIVRIRGLSPDLIVVAAFGQFLPKELLDIPPMGCVNVHASILPKYRGAAPANWAILRGERVTGVTTILLNEGMDAGDILLARDTAIGEEETAGELTARLAALGAELLMETISGMGGDKITPVPQDHDKKSLAPLLKKEDGRIDWDSPPGEIKNHVRGMTPWPGAFTTLREEVLKIFRVDVAEGRVDGRAGKVVDITGNGIVVAAKGGGVVIRELQAPGKRRMEAGEFLRGKGIETGTIFGGE</sequence>
<dbReference type="CDD" id="cd08704">
    <property type="entry name" value="Met_tRNA_FMT_C"/>
    <property type="match status" value="1"/>
</dbReference>
<dbReference type="Proteomes" id="UP000809273">
    <property type="component" value="Unassembled WGS sequence"/>
</dbReference>
<evidence type="ECO:0000256" key="5">
    <source>
        <dbReference type="HAMAP-Rule" id="MF_00182"/>
    </source>
</evidence>
<proteinExistence type="inferred from homology"/>
<protein>
    <recommendedName>
        <fullName evidence="2 5">Methionyl-tRNA formyltransferase</fullName>
        <ecNumber evidence="2 5">2.1.2.9</ecNumber>
    </recommendedName>
</protein>
<dbReference type="PANTHER" id="PTHR11138:SF5">
    <property type="entry name" value="METHIONYL-TRNA FORMYLTRANSFERASE, MITOCHONDRIAL"/>
    <property type="match status" value="1"/>
</dbReference>
<dbReference type="InterPro" id="IPR002376">
    <property type="entry name" value="Formyl_transf_N"/>
</dbReference>
<dbReference type="InterPro" id="IPR011034">
    <property type="entry name" value="Formyl_transferase-like_C_sf"/>
</dbReference>
<dbReference type="Pfam" id="PF00551">
    <property type="entry name" value="Formyl_trans_N"/>
    <property type="match status" value="1"/>
</dbReference>
<gene>
    <name evidence="5" type="primary">fmt</name>
    <name evidence="8" type="ORF">JW984_07675</name>
</gene>
<comment type="function">
    <text evidence="5">Attaches a formyl group to the free amino group of methionyl-tRNA(fMet). The formyl group appears to play a dual role in the initiator identity of N-formylmethionyl-tRNA by promoting its recognition by IF2 and preventing the misappropriation of this tRNA by the elongation apparatus.</text>
</comment>
<name>A0A9D8KFB4_9DELT</name>
<feature type="binding site" evidence="5">
    <location>
        <begin position="113"/>
        <end position="116"/>
    </location>
    <ligand>
        <name>(6S)-5,6,7,8-tetrahydrofolate</name>
        <dbReference type="ChEBI" id="CHEBI:57453"/>
    </ligand>
</feature>
<dbReference type="EMBL" id="JAFGIX010000037">
    <property type="protein sequence ID" value="MBN1573057.1"/>
    <property type="molecule type" value="Genomic_DNA"/>
</dbReference>
<dbReference type="Gene3D" id="3.40.50.12230">
    <property type="match status" value="1"/>
</dbReference>
<comment type="similarity">
    <text evidence="1 5">Belongs to the Fmt family.</text>
</comment>